<keyword evidence="1 4" id="KW-0808">Transferase</keyword>
<dbReference type="Gene3D" id="3.90.550.10">
    <property type="entry name" value="Spore Coat Polysaccharide Biosynthesis Protein SpsA, Chain A"/>
    <property type="match status" value="1"/>
</dbReference>
<protein>
    <submittedName>
        <fullName evidence="4">3-deoxy-manno-octulosonate cytidylyltransferase</fullName>
        <ecNumber evidence="4">2.7.7.38</ecNumber>
    </submittedName>
</protein>
<dbReference type="EMBL" id="JAQBIE010000007">
    <property type="protein sequence ID" value="MDB6177101.1"/>
    <property type="molecule type" value="Genomic_DNA"/>
</dbReference>
<evidence type="ECO:0000256" key="1">
    <source>
        <dbReference type="ARBA" id="ARBA00022679"/>
    </source>
</evidence>
<evidence type="ECO:0000313" key="4">
    <source>
        <dbReference type="EMBL" id="MDB6177101.1"/>
    </source>
</evidence>
<name>A0ABT4ZCK8_9RHOB</name>
<dbReference type="PANTHER" id="PTHR42866">
    <property type="entry name" value="3-DEOXY-MANNO-OCTULOSONATE CYTIDYLYLTRANSFERASE"/>
    <property type="match status" value="1"/>
</dbReference>
<sequence length="266" mass="29016">MSVVIIIPARHASSRYPGKPLVDLKGASGEPRSLIRRSWDAAVAVTGVDRVVVATDDERIRDHASGFGAEVVMTSTECRNGTERCAEAIANLGISPEIVVNLQGDAPLTPAWFVEDLIAGLRADSQAGVATPVLRCSGKMRADLIADRMAGRVGGTTAVFGAENQALYFSKEVVPYAAGDFGDDQDSPVFHHVGVYAYRPEALASYNEWGEGPLERLEGLEQLRFLERGQRILCVQVESRGRQFWELNNPEDVPRLETMMKEMGID</sequence>
<keyword evidence="3" id="KW-0448">Lipopolysaccharide biosynthesis</keyword>
<dbReference type="PANTHER" id="PTHR42866:SF2">
    <property type="entry name" value="3-DEOXY-MANNO-OCTULOSONATE CYTIDYLYLTRANSFERASE, MITOCHONDRIAL"/>
    <property type="match status" value="1"/>
</dbReference>
<evidence type="ECO:0000256" key="2">
    <source>
        <dbReference type="ARBA" id="ARBA00022695"/>
    </source>
</evidence>
<evidence type="ECO:0000256" key="3">
    <source>
        <dbReference type="ARBA" id="ARBA00022985"/>
    </source>
</evidence>
<proteinExistence type="predicted"/>
<dbReference type="NCBIfam" id="TIGR00466">
    <property type="entry name" value="kdsB"/>
    <property type="match status" value="1"/>
</dbReference>
<dbReference type="InterPro" id="IPR004528">
    <property type="entry name" value="KdsB"/>
</dbReference>
<dbReference type="RefSeq" id="WP_271888229.1">
    <property type="nucleotide sequence ID" value="NZ_JAQBIE010000007.1"/>
</dbReference>
<dbReference type="GO" id="GO:0008690">
    <property type="term" value="F:3-deoxy-manno-octulosonate cytidylyltransferase activity"/>
    <property type="evidence" value="ECO:0007669"/>
    <property type="project" value="UniProtKB-EC"/>
</dbReference>
<keyword evidence="2 4" id="KW-0548">Nucleotidyltransferase</keyword>
<dbReference type="Pfam" id="PF02348">
    <property type="entry name" value="CTP_transf_3"/>
    <property type="match status" value="1"/>
</dbReference>
<dbReference type="NCBIfam" id="NF003952">
    <property type="entry name" value="PRK05450.1-5"/>
    <property type="match status" value="1"/>
</dbReference>
<dbReference type="EC" id="2.7.7.38" evidence="4"/>
<dbReference type="SUPFAM" id="SSF53448">
    <property type="entry name" value="Nucleotide-diphospho-sugar transferases"/>
    <property type="match status" value="1"/>
</dbReference>
<evidence type="ECO:0000313" key="5">
    <source>
        <dbReference type="Proteomes" id="UP001165641"/>
    </source>
</evidence>
<dbReference type="NCBIfam" id="NF003950">
    <property type="entry name" value="PRK05450.1-3"/>
    <property type="match status" value="1"/>
</dbReference>
<dbReference type="InterPro" id="IPR003329">
    <property type="entry name" value="Cytidylyl_trans"/>
</dbReference>
<comment type="caution">
    <text evidence="4">The sequence shown here is derived from an EMBL/GenBank/DDBJ whole genome shotgun (WGS) entry which is preliminary data.</text>
</comment>
<accession>A0ABT4ZCK8</accession>
<gene>
    <name evidence="4" type="primary">kdsB</name>
    <name evidence="4" type="ORF">PAF17_06225</name>
</gene>
<organism evidence="4 5">
    <name type="scientific">Paracoccus onchidii</name>
    <dbReference type="NCBI Taxonomy" id="3017813"/>
    <lineage>
        <taxon>Bacteria</taxon>
        <taxon>Pseudomonadati</taxon>
        <taxon>Pseudomonadota</taxon>
        <taxon>Alphaproteobacteria</taxon>
        <taxon>Rhodobacterales</taxon>
        <taxon>Paracoccaceae</taxon>
        <taxon>Paracoccus</taxon>
    </lineage>
</organism>
<dbReference type="Proteomes" id="UP001165641">
    <property type="component" value="Unassembled WGS sequence"/>
</dbReference>
<dbReference type="InterPro" id="IPR029044">
    <property type="entry name" value="Nucleotide-diphossugar_trans"/>
</dbReference>
<dbReference type="CDD" id="cd02517">
    <property type="entry name" value="CMP-KDO-Synthetase"/>
    <property type="match status" value="1"/>
</dbReference>
<keyword evidence="5" id="KW-1185">Reference proteome</keyword>
<reference evidence="4" key="1">
    <citation type="submission" date="2022-12" db="EMBL/GenBank/DDBJ databases">
        <title>Paracoccus onchidii sp. nov., isolated from a marine invertebrate from the South China Sea.</title>
        <authorList>
            <person name="Xu S."/>
            <person name="Liu Z."/>
            <person name="Xu Y."/>
        </authorList>
    </citation>
    <scope>NUCLEOTIDE SEQUENCE</scope>
    <source>
        <strain evidence="4">Z330</strain>
    </source>
</reference>